<evidence type="ECO:0000256" key="2">
    <source>
        <dbReference type="SAM" id="Phobius"/>
    </source>
</evidence>
<evidence type="ECO:0000313" key="3">
    <source>
        <dbReference type="EMBL" id="PWW82266.1"/>
    </source>
</evidence>
<dbReference type="EMBL" id="PDNZ01000003">
    <property type="protein sequence ID" value="PWW82266.1"/>
    <property type="molecule type" value="Genomic_DNA"/>
</dbReference>
<dbReference type="Pfam" id="PF13801">
    <property type="entry name" value="Metal_resist"/>
    <property type="match status" value="1"/>
</dbReference>
<keyword evidence="2" id="KW-1133">Transmembrane helix</keyword>
<sequence>MDFLSSKRFISITLAILIVLNLALLGTLWWQNVKAPTKNEKAVKALKDTKKQSFFEKELNLTDEQSKEFKALRQQHFQGTLPALVTISSLKRKLIQEAIKNEPDTLEIKALAERIGSLQAVIEYRLAWHFNGLSNVCSPEQRDTLQSVLEKVTAKPYKLKSRLFLKRIRLTPIKDKNVAEQDTTMGKDPGKQSEATPQ</sequence>
<dbReference type="RefSeq" id="WP_110022740.1">
    <property type="nucleotide sequence ID" value="NZ_PDNZ01000003.1"/>
</dbReference>
<keyword evidence="2" id="KW-0472">Membrane</keyword>
<feature type="region of interest" description="Disordered" evidence="1">
    <location>
        <begin position="176"/>
        <end position="198"/>
    </location>
</feature>
<evidence type="ECO:0008006" key="5">
    <source>
        <dbReference type="Google" id="ProtNLM"/>
    </source>
</evidence>
<reference evidence="4" key="1">
    <citation type="submission" date="2017-10" db="EMBL/GenBank/DDBJ databases">
        <authorList>
            <person name="Gaisin V.A."/>
            <person name="Rysina M.S."/>
            <person name="Grouzdev D.S."/>
        </authorList>
    </citation>
    <scope>NUCLEOTIDE SEQUENCE [LARGE SCALE GENOMIC DNA]</scope>
    <source>
        <strain evidence="4">V1</strain>
    </source>
</reference>
<organism evidence="3 4">
    <name type="scientific">Prosthecochloris marina</name>
    <dbReference type="NCBI Taxonomy" id="2017681"/>
    <lineage>
        <taxon>Bacteria</taxon>
        <taxon>Pseudomonadati</taxon>
        <taxon>Chlorobiota</taxon>
        <taxon>Chlorobiia</taxon>
        <taxon>Chlorobiales</taxon>
        <taxon>Chlorobiaceae</taxon>
        <taxon>Prosthecochloris</taxon>
    </lineage>
</organism>
<keyword evidence="4" id="KW-1185">Reference proteome</keyword>
<proteinExistence type="predicted"/>
<keyword evidence="2" id="KW-0812">Transmembrane</keyword>
<protein>
    <recommendedName>
        <fullName evidence="5">Periplasmic heavy metal sensor</fullName>
    </recommendedName>
</protein>
<gene>
    <name evidence="3" type="ORF">CR164_04450</name>
</gene>
<accession>A0A317T9V6</accession>
<evidence type="ECO:0000256" key="1">
    <source>
        <dbReference type="SAM" id="MobiDB-lite"/>
    </source>
</evidence>
<dbReference type="OrthoDB" id="595025at2"/>
<dbReference type="Gene3D" id="1.20.120.1490">
    <property type="match status" value="1"/>
</dbReference>
<dbReference type="AlphaFoldDB" id="A0A317T9V6"/>
<comment type="caution">
    <text evidence="3">The sequence shown here is derived from an EMBL/GenBank/DDBJ whole genome shotgun (WGS) entry which is preliminary data.</text>
</comment>
<feature type="transmembrane region" description="Helical" evidence="2">
    <location>
        <begin position="12"/>
        <end position="30"/>
    </location>
</feature>
<name>A0A317T9V6_9CHLB</name>
<dbReference type="Proteomes" id="UP000246278">
    <property type="component" value="Unassembled WGS sequence"/>
</dbReference>
<dbReference type="InterPro" id="IPR025961">
    <property type="entry name" value="Metal_resist"/>
</dbReference>
<evidence type="ECO:0000313" key="4">
    <source>
        <dbReference type="Proteomes" id="UP000246278"/>
    </source>
</evidence>